<keyword evidence="2" id="KW-1185">Reference proteome</keyword>
<evidence type="ECO:0000313" key="2">
    <source>
        <dbReference type="Proteomes" id="UP001283361"/>
    </source>
</evidence>
<proteinExistence type="predicted"/>
<name>A0AAE1B317_9GAST</name>
<accession>A0AAE1B317</accession>
<protein>
    <submittedName>
        <fullName evidence="1">Uncharacterized protein</fullName>
    </submittedName>
</protein>
<dbReference type="Proteomes" id="UP001283361">
    <property type="component" value="Unassembled WGS sequence"/>
</dbReference>
<comment type="caution">
    <text evidence="1">The sequence shown here is derived from an EMBL/GenBank/DDBJ whole genome shotgun (WGS) entry which is preliminary data.</text>
</comment>
<reference evidence="1" key="1">
    <citation type="journal article" date="2023" name="G3 (Bethesda)">
        <title>A reference genome for the long-term kleptoplast-retaining sea slug Elysia crispata morphotype clarki.</title>
        <authorList>
            <person name="Eastman K.E."/>
            <person name="Pendleton A.L."/>
            <person name="Shaikh M.A."/>
            <person name="Suttiyut T."/>
            <person name="Ogas R."/>
            <person name="Tomko P."/>
            <person name="Gavelis G."/>
            <person name="Widhalm J.R."/>
            <person name="Wisecaver J.H."/>
        </authorList>
    </citation>
    <scope>NUCLEOTIDE SEQUENCE</scope>
    <source>
        <strain evidence="1">ECLA1</strain>
    </source>
</reference>
<sequence length="187" mass="20625">MAASLSELLGQAAVERAKLFLLSAGRSNYRALYLAEIFANSQYGKTRFPAVPAGWSMSWGELTLIWRTVCCHYCSAQRLSCPDPSSLVSAHSRAAVSPVHPLFGGLFPLESFGRCLKTDRSRKLSPCRPGAVCIAAPPASGNVRHGSRDQVYKHGTSYLVWISQPGNSMARNIYLPKGMKQYQKRFR</sequence>
<gene>
    <name evidence="1" type="ORF">RRG08_020252</name>
</gene>
<dbReference type="EMBL" id="JAWDGP010000676">
    <property type="protein sequence ID" value="KAK3798439.1"/>
    <property type="molecule type" value="Genomic_DNA"/>
</dbReference>
<evidence type="ECO:0000313" key="1">
    <source>
        <dbReference type="EMBL" id="KAK3798439.1"/>
    </source>
</evidence>
<organism evidence="1 2">
    <name type="scientific">Elysia crispata</name>
    <name type="common">lettuce slug</name>
    <dbReference type="NCBI Taxonomy" id="231223"/>
    <lineage>
        <taxon>Eukaryota</taxon>
        <taxon>Metazoa</taxon>
        <taxon>Spiralia</taxon>
        <taxon>Lophotrochozoa</taxon>
        <taxon>Mollusca</taxon>
        <taxon>Gastropoda</taxon>
        <taxon>Heterobranchia</taxon>
        <taxon>Euthyneura</taxon>
        <taxon>Panpulmonata</taxon>
        <taxon>Sacoglossa</taxon>
        <taxon>Placobranchoidea</taxon>
        <taxon>Plakobranchidae</taxon>
        <taxon>Elysia</taxon>
    </lineage>
</organism>
<dbReference type="AlphaFoldDB" id="A0AAE1B317"/>